<accession>A0A1H8SWN5</accession>
<dbReference type="AlphaFoldDB" id="A0A1H8SWN5"/>
<protein>
    <recommendedName>
        <fullName evidence="3">DUF1059 domain-containing protein</fullName>
    </recommendedName>
</protein>
<dbReference type="OrthoDB" id="5244574at2"/>
<organism evidence="1 2">
    <name type="scientific">Trujillonella endophytica</name>
    <dbReference type="NCBI Taxonomy" id="673521"/>
    <lineage>
        <taxon>Bacteria</taxon>
        <taxon>Bacillati</taxon>
        <taxon>Actinomycetota</taxon>
        <taxon>Actinomycetes</taxon>
        <taxon>Geodermatophilales</taxon>
        <taxon>Geodermatophilaceae</taxon>
        <taxon>Trujillonella</taxon>
    </lineage>
</organism>
<reference evidence="2" key="1">
    <citation type="submission" date="2016-10" db="EMBL/GenBank/DDBJ databases">
        <authorList>
            <person name="Varghese N."/>
            <person name="Submissions S."/>
        </authorList>
    </citation>
    <scope>NUCLEOTIDE SEQUENCE [LARGE SCALE GENOMIC DNA]</scope>
    <source>
        <strain evidence="2">DSM 45413</strain>
    </source>
</reference>
<dbReference type="RefSeq" id="WP_139220440.1">
    <property type="nucleotide sequence ID" value="NZ_FOEE01000005.1"/>
</dbReference>
<dbReference type="STRING" id="673521.SAMN05660991_01865"/>
<evidence type="ECO:0000313" key="2">
    <source>
        <dbReference type="Proteomes" id="UP000198960"/>
    </source>
</evidence>
<gene>
    <name evidence="1" type="ORF">SAMN05660991_01865</name>
</gene>
<name>A0A1H8SWN5_9ACTN</name>
<dbReference type="EMBL" id="FOEE01000005">
    <property type="protein sequence ID" value="SEO82603.1"/>
    <property type="molecule type" value="Genomic_DNA"/>
</dbReference>
<proteinExistence type="predicted"/>
<keyword evidence="2" id="KW-1185">Reference proteome</keyword>
<evidence type="ECO:0000313" key="1">
    <source>
        <dbReference type="EMBL" id="SEO82603.1"/>
    </source>
</evidence>
<evidence type="ECO:0008006" key="3">
    <source>
        <dbReference type="Google" id="ProtNLM"/>
    </source>
</evidence>
<sequence>MLAVRCPCGLEVTGEGDEALVAAVQAHLADRHPRLVGAYDADDILSLAYRRPGTAAS</sequence>
<dbReference type="Proteomes" id="UP000198960">
    <property type="component" value="Unassembled WGS sequence"/>
</dbReference>